<evidence type="ECO:0000256" key="1">
    <source>
        <dbReference type="ARBA" id="ARBA00023002"/>
    </source>
</evidence>
<protein>
    <recommendedName>
        <fullName evidence="4">TauD/TfdA-like domain-containing protein</fullName>
    </recommendedName>
</protein>
<organism evidence="2 3">
    <name type="scientific">Aspergillus glaucus CBS 516.65</name>
    <dbReference type="NCBI Taxonomy" id="1160497"/>
    <lineage>
        <taxon>Eukaryota</taxon>
        <taxon>Fungi</taxon>
        <taxon>Dikarya</taxon>
        <taxon>Ascomycota</taxon>
        <taxon>Pezizomycotina</taxon>
        <taxon>Eurotiomycetes</taxon>
        <taxon>Eurotiomycetidae</taxon>
        <taxon>Eurotiales</taxon>
        <taxon>Aspergillaceae</taxon>
        <taxon>Aspergillus</taxon>
        <taxon>Aspergillus subgen. Aspergillus</taxon>
    </lineage>
</organism>
<keyword evidence="1" id="KW-0560">Oxidoreductase</keyword>
<dbReference type="SUPFAM" id="SSF51197">
    <property type="entry name" value="Clavaminate synthase-like"/>
    <property type="match status" value="1"/>
</dbReference>
<dbReference type="EMBL" id="KV878931">
    <property type="protein sequence ID" value="OJJ78607.1"/>
    <property type="molecule type" value="Genomic_DNA"/>
</dbReference>
<evidence type="ECO:0000313" key="3">
    <source>
        <dbReference type="Proteomes" id="UP000184300"/>
    </source>
</evidence>
<accession>A0A1L9V3V7</accession>
<dbReference type="VEuPathDB" id="FungiDB:ASPGLDRAFT_53453"/>
<dbReference type="Proteomes" id="UP000184300">
    <property type="component" value="Unassembled WGS sequence"/>
</dbReference>
<dbReference type="Gene3D" id="3.60.130.10">
    <property type="entry name" value="Clavaminate synthase-like"/>
    <property type="match status" value="1"/>
</dbReference>
<dbReference type="GO" id="GO:0016491">
    <property type="term" value="F:oxidoreductase activity"/>
    <property type="evidence" value="ECO:0007669"/>
    <property type="project" value="UniProtKB-KW"/>
</dbReference>
<sequence>MNVQKLSELLSPEARTSLMRQDYSIKISLEFIKEREKRDIVGSVLTAQHDRQPCIMRFRRDLIRPLTERASRALQELDMFLQITGAHTQSMLHLSSLDLPAGSIILLDNRRWLYARSIIKDPERHLRRVRWDPVPFQ</sequence>
<dbReference type="STRING" id="1160497.A0A1L9V3V7"/>
<dbReference type="InterPro" id="IPR042098">
    <property type="entry name" value="TauD-like_sf"/>
</dbReference>
<keyword evidence="3" id="KW-1185">Reference proteome</keyword>
<proteinExistence type="predicted"/>
<name>A0A1L9V3V7_ASPGL</name>
<evidence type="ECO:0000313" key="2">
    <source>
        <dbReference type="EMBL" id="OJJ78607.1"/>
    </source>
</evidence>
<dbReference type="OrthoDB" id="2960375at2759"/>
<dbReference type="GeneID" id="34464246"/>
<dbReference type="RefSeq" id="XP_022395305.1">
    <property type="nucleotide sequence ID" value="XM_022547985.1"/>
</dbReference>
<gene>
    <name evidence="2" type="ORF">ASPGLDRAFT_53453</name>
</gene>
<dbReference type="AlphaFoldDB" id="A0A1L9V3V7"/>
<reference evidence="3" key="1">
    <citation type="journal article" date="2017" name="Genome Biol.">
        <title>Comparative genomics reveals high biological diversity and specific adaptations in the industrially and medically important fungal genus Aspergillus.</title>
        <authorList>
            <person name="de Vries R.P."/>
            <person name="Riley R."/>
            <person name="Wiebenga A."/>
            <person name="Aguilar-Osorio G."/>
            <person name="Amillis S."/>
            <person name="Uchima C.A."/>
            <person name="Anderluh G."/>
            <person name="Asadollahi M."/>
            <person name="Askin M."/>
            <person name="Barry K."/>
            <person name="Battaglia E."/>
            <person name="Bayram O."/>
            <person name="Benocci T."/>
            <person name="Braus-Stromeyer S.A."/>
            <person name="Caldana C."/>
            <person name="Canovas D."/>
            <person name="Cerqueira G.C."/>
            <person name="Chen F."/>
            <person name="Chen W."/>
            <person name="Choi C."/>
            <person name="Clum A."/>
            <person name="Dos Santos R.A."/>
            <person name="Damasio A.R."/>
            <person name="Diallinas G."/>
            <person name="Emri T."/>
            <person name="Fekete E."/>
            <person name="Flipphi M."/>
            <person name="Freyberg S."/>
            <person name="Gallo A."/>
            <person name="Gournas C."/>
            <person name="Habgood R."/>
            <person name="Hainaut M."/>
            <person name="Harispe M.L."/>
            <person name="Henrissat B."/>
            <person name="Hilden K.S."/>
            <person name="Hope R."/>
            <person name="Hossain A."/>
            <person name="Karabika E."/>
            <person name="Karaffa L."/>
            <person name="Karanyi Z."/>
            <person name="Krasevec N."/>
            <person name="Kuo A."/>
            <person name="Kusch H."/>
            <person name="LaButti K."/>
            <person name="Lagendijk E.L."/>
            <person name="Lapidus A."/>
            <person name="Levasseur A."/>
            <person name="Lindquist E."/>
            <person name="Lipzen A."/>
            <person name="Logrieco A.F."/>
            <person name="MacCabe A."/>
            <person name="Maekelae M.R."/>
            <person name="Malavazi I."/>
            <person name="Melin P."/>
            <person name="Meyer V."/>
            <person name="Mielnichuk N."/>
            <person name="Miskei M."/>
            <person name="Molnar A.P."/>
            <person name="Mule G."/>
            <person name="Ngan C.Y."/>
            <person name="Orejas M."/>
            <person name="Orosz E."/>
            <person name="Ouedraogo J.P."/>
            <person name="Overkamp K.M."/>
            <person name="Park H.-S."/>
            <person name="Perrone G."/>
            <person name="Piumi F."/>
            <person name="Punt P.J."/>
            <person name="Ram A.F."/>
            <person name="Ramon A."/>
            <person name="Rauscher S."/>
            <person name="Record E."/>
            <person name="Riano-Pachon D.M."/>
            <person name="Robert V."/>
            <person name="Roehrig J."/>
            <person name="Ruller R."/>
            <person name="Salamov A."/>
            <person name="Salih N.S."/>
            <person name="Samson R.A."/>
            <person name="Sandor E."/>
            <person name="Sanguinetti M."/>
            <person name="Schuetze T."/>
            <person name="Sepcic K."/>
            <person name="Shelest E."/>
            <person name="Sherlock G."/>
            <person name="Sophianopoulou V."/>
            <person name="Squina F.M."/>
            <person name="Sun H."/>
            <person name="Susca A."/>
            <person name="Todd R.B."/>
            <person name="Tsang A."/>
            <person name="Unkles S.E."/>
            <person name="van de Wiele N."/>
            <person name="van Rossen-Uffink D."/>
            <person name="Oliveira J.V."/>
            <person name="Vesth T.C."/>
            <person name="Visser J."/>
            <person name="Yu J.-H."/>
            <person name="Zhou M."/>
            <person name="Andersen M.R."/>
            <person name="Archer D.B."/>
            <person name="Baker S.E."/>
            <person name="Benoit I."/>
            <person name="Brakhage A.A."/>
            <person name="Braus G.H."/>
            <person name="Fischer R."/>
            <person name="Frisvad J.C."/>
            <person name="Goldman G.H."/>
            <person name="Houbraken J."/>
            <person name="Oakley B."/>
            <person name="Pocsi I."/>
            <person name="Scazzocchio C."/>
            <person name="Seiboth B."/>
            <person name="vanKuyk P.A."/>
            <person name="Wortman J."/>
            <person name="Dyer P.S."/>
            <person name="Grigoriev I.V."/>
        </authorList>
    </citation>
    <scope>NUCLEOTIDE SEQUENCE [LARGE SCALE GENOMIC DNA]</scope>
    <source>
        <strain evidence="3">CBS 516.65</strain>
    </source>
</reference>
<evidence type="ECO:0008006" key="4">
    <source>
        <dbReference type="Google" id="ProtNLM"/>
    </source>
</evidence>